<comment type="similarity">
    <text evidence="2">Belongs to the PilY1 family.</text>
</comment>
<dbReference type="PATRIC" id="fig|285.49.peg.4919"/>
<organism evidence="9 10">
    <name type="scientific">Comamonas testosteroni</name>
    <name type="common">Pseudomonas testosteroni</name>
    <dbReference type="NCBI Taxonomy" id="285"/>
    <lineage>
        <taxon>Bacteria</taxon>
        <taxon>Pseudomonadati</taxon>
        <taxon>Pseudomonadota</taxon>
        <taxon>Betaproteobacteria</taxon>
        <taxon>Burkholderiales</taxon>
        <taxon>Comamonadaceae</taxon>
        <taxon>Comamonas</taxon>
    </lineage>
</organism>
<accession>A0A0L7N4D4</accession>
<comment type="subcellular location">
    <subcellularLocation>
        <location evidence="1">Fimbrium</location>
    </subcellularLocation>
</comment>
<name>A0A0L7N4D4_COMTE</name>
<keyword evidence="6" id="KW-0281">Fimbrium</keyword>
<proteinExistence type="inferred from homology"/>
<protein>
    <recommendedName>
        <fullName evidence="8">PilY1 beta-propeller domain-containing protein</fullName>
    </recommendedName>
</protein>
<comment type="caution">
    <text evidence="9">The sequence shown here is derived from an EMBL/GenBank/DDBJ whole genome shotgun (WGS) entry which is preliminary data.</text>
</comment>
<keyword evidence="5" id="KW-0106">Calcium</keyword>
<dbReference type="InterPro" id="IPR008707">
    <property type="entry name" value="B-propeller_PilY1"/>
</dbReference>
<dbReference type="SUPFAM" id="SSF50998">
    <property type="entry name" value="Quinoprotein alcohol dehydrogenase-like"/>
    <property type="match status" value="1"/>
</dbReference>
<evidence type="ECO:0000256" key="3">
    <source>
        <dbReference type="ARBA" id="ARBA00022558"/>
    </source>
</evidence>
<dbReference type="GO" id="GO:0009289">
    <property type="term" value="C:pilus"/>
    <property type="evidence" value="ECO:0007669"/>
    <property type="project" value="UniProtKB-SubCell"/>
</dbReference>
<evidence type="ECO:0000313" key="10">
    <source>
        <dbReference type="Proteomes" id="UP000037442"/>
    </source>
</evidence>
<evidence type="ECO:0000256" key="7">
    <source>
        <dbReference type="SAM" id="MobiDB-lite"/>
    </source>
</evidence>
<evidence type="ECO:0000256" key="6">
    <source>
        <dbReference type="ARBA" id="ARBA00023263"/>
    </source>
</evidence>
<dbReference type="GO" id="GO:0046872">
    <property type="term" value="F:metal ion binding"/>
    <property type="evidence" value="ECO:0007669"/>
    <property type="project" value="UniProtKB-KW"/>
</dbReference>
<dbReference type="Pfam" id="PF05567">
    <property type="entry name" value="T4P_PilY1"/>
    <property type="match status" value="1"/>
</dbReference>
<evidence type="ECO:0000256" key="2">
    <source>
        <dbReference type="ARBA" id="ARBA00008387"/>
    </source>
</evidence>
<dbReference type="EMBL" id="JNVD01000007">
    <property type="protein sequence ID" value="KOC29109.1"/>
    <property type="molecule type" value="Genomic_DNA"/>
</dbReference>
<sequence length="1968" mass="214003">MHQKLTYRLRPFVAASLAGFIGLGMLVFAGRMAVADAPAQDVVQISDTPLGIMADQNKPNVMLLLDTSDSMKWTHMPDDWEQDSTTYFPVGYKSALCNTLYYNPQTTYVLPKRPDGRDMDAPAFEKAWKDGYDQSLGTVNLSTSFQAYDNDTRRRALYEDPPQPAYFFEWTKNYNVLGGMLEPQFEDPSKNYGVCNKIYGYANWKPARVDDGTLRVNIRSDYIYSWGEGAAGYWTRRAIPEAQRQNFANWYSYYRTRINMAKSSVSLAFSTLNDNFRIGFLTVANPGVGPHSKFLPVADFNTEGKQQWLDAIQTVKTGGTSPAREALARVGRYYAGQSDSINASMTPFVDPVVSACQRHYAIVTTDGYWNIAQESAGPVKIDGKTLVGQQDGPPASLTDADGLRPRPIFDGSVGGTKDVHDASVSYQLAQCELGWKVTTPGGGTKTETTYKKIVKKDVLKKQWSTATLRWAKKSTNTLLEHFVKIGDMTEQLKWPERVRSYWNSQRKDTVTSKRYRQLLTWDYVTKTQYRFRATTTWSTETQKPWASALAIQTRQKRYFYWYKNPAVSEQDLKTTDKTVCNQFAGGCRLEGNDQWSVVQFCSGGTDGFFKVECETVPIQISAKNFCGTNGQYVHGLGLIQCDGTWVAAYSGPVASCGAIHPDLRDKILDASQGHGGNPLSMVQFSNCNSSHREEKFVTADECKSVSPTKDNGFKTTSCTKVQYASVTDNSCQITTTPVLDASSNNLYSECTKSSGQEWTAVCTPGPIADTPLRMNTQCGSRGDPVVATVAPNSCKPGANANGYFYECTPLPSTWSGSVAPGYPTCWTDASAGLTCVQETSQWWPAQTCQAEAPSASNGWIGSECKKKGEVPDPQSCTPAPGKEGIVPPADRPKAPGTCTPQAATAENGCIVNWCTVDAPDPIDVATNQCTPSAASATNNWTQTICTSESEPGKSVPSCSESMIGFKSVSSCRGNSETTDMAYGTCESSLLGLDGGGNPTQANGWTTSSCSKVDEGAGGGLSYLQSEADFAACEASKGTAGNGVEIQCIKDGPHTVAVPQGEACIPGYDASTQKVTDCAGVDQPTTEIVTDKPANCPAATCEKVFGRKKTYEGQYWSDKKVMTGTVETGTSLTGRRISFSGDLESPARCYAPEEWAALLPLEQPPGGRPQPGTPPWTQLPATHTGCGKLPCEELNMQDARGGSTNSLADVAQYYYATDLRPDSDNVVKPAGSGAEDDKATWQHMSTYVIGMGVSGTLKYDKNYKNGAGDFADLRTGKKTWPIWPTEGTSNYEQRQSIDDFWHTAVNGRGLYFSANDPKAIEAGLSEVFTDIRAVMGSGAGVAVSSALVDADSNYAYGATYKTGRWSGDLLAYRIDPQSGQRTQIDGWSARARLDARDQAGDPRTIYFMDGKTRKPFTWSGLDSLQSHFSGTNASSRLAQYDQMSQAQQQEALGQNLVNFIRGDQSKEGFTKDHNSKLYRTRESRLGDIIGSQPLYVGEPLRKYRDAGHSAFRLAQRGRTPMVYVGGNDGMLHAFYAEVDPTASGTEGRKLVQTAAREAWAFVPTTVMPELPRLASTSYEGGHRYFVDGSAVMADIQAGGTWKTILVGGFNKGGKGYYALDITHPQDPKPLWEVNSTTISTMGHSFGRPLVSKLPDGRWAVFLTSGYNNIDNKGYLYVLDANDGSIIHTIATAGSGLREINNYVRNPAIDNTTQLLYGGDLEGNIWRFEFKKDGSAIGAKKVVQLVDERSNPQPITTRIELVPTSAATERPRILVGTGRLYGSSDLADKSTQSVYGFDDNMDSTSGESLRSRLNQMLLEPSAGVGGQRTRTIKCLGNSTDCKDDAKGWYVDLPDTGERVNIDMRLANSTLVIASNVPSPDVCLAGGYGWINYLDFNTGQAVTQGPDGKGDVSTMVDGSTISGHATTITGDGKATDHISTTGNRDKPLDIDIPYAAPKPLGRRISWRELVK</sequence>
<dbReference type="Proteomes" id="UP000037442">
    <property type="component" value="Unassembled WGS sequence"/>
</dbReference>
<evidence type="ECO:0000313" key="9">
    <source>
        <dbReference type="EMBL" id="KOC29109.1"/>
    </source>
</evidence>
<keyword evidence="4" id="KW-0479">Metal-binding</keyword>
<dbReference type="InterPro" id="IPR011047">
    <property type="entry name" value="Quinoprotein_ADH-like_sf"/>
</dbReference>
<reference evidence="10" key="1">
    <citation type="submission" date="2014-06" db="EMBL/GenBank/DDBJ databases">
        <title>Draft genome sequence of C. testosteroni WDL7.</title>
        <authorList>
            <person name="Wu Y."/>
            <person name="Seshan H."/>
            <person name="Arumugam K."/>
        </authorList>
    </citation>
    <scope>NUCLEOTIDE SEQUENCE [LARGE SCALE GENOMIC DNA]</scope>
    <source>
        <strain evidence="10">WDL7</strain>
    </source>
</reference>
<evidence type="ECO:0000256" key="4">
    <source>
        <dbReference type="ARBA" id="ARBA00022723"/>
    </source>
</evidence>
<feature type="domain" description="PilY1 beta-propeller" evidence="8">
    <location>
        <begin position="1484"/>
        <end position="1794"/>
    </location>
</feature>
<evidence type="ECO:0000256" key="1">
    <source>
        <dbReference type="ARBA" id="ARBA00004561"/>
    </source>
</evidence>
<evidence type="ECO:0000256" key="5">
    <source>
        <dbReference type="ARBA" id="ARBA00022837"/>
    </source>
</evidence>
<gene>
    <name evidence="9" type="ORF">GL58_23715</name>
</gene>
<evidence type="ECO:0000259" key="8">
    <source>
        <dbReference type="Pfam" id="PF05567"/>
    </source>
</evidence>
<dbReference type="RefSeq" id="WP_053281989.1">
    <property type="nucleotide sequence ID" value="NZ_JNVD01000007.1"/>
</dbReference>
<keyword evidence="3" id="KW-1029">Fimbrium biogenesis</keyword>
<feature type="region of interest" description="Disordered" evidence="7">
    <location>
        <begin position="870"/>
        <end position="898"/>
    </location>
</feature>